<proteinExistence type="predicted"/>
<protein>
    <recommendedName>
        <fullName evidence="8">C2 domain-containing protein</fullName>
    </recommendedName>
</protein>
<dbReference type="OrthoDB" id="67700at2759"/>
<dbReference type="PROSITE" id="PS50222">
    <property type="entry name" value="EF_HAND_2"/>
    <property type="match status" value="1"/>
</dbReference>
<feature type="compositionally biased region" description="Pro residues" evidence="2">
    <location>
        <begin position="1383"/>
        <end position="1393"/>
    </location>
</feature>
<dbReference type="EMBL" id="JH687890">
    <property type="protein sequence ID" value="EJD35443.1"/>
    <property type="molecule type" value="Genomic_DNA"/>
</dbReference>
<name>J0WT80_AURST</name>
<keyword evidence="3" id="KW-1133">Transmembrane helix</keyword>
<dbReference type="InterPro" id="IPR035892">
    <property type="entry name" value="C2_domain_sf"/>
</dbReference>
<feature type="region of interest" description="Disordered" evidence="2">
    <location>
        <begin position="849"/>
        <end position="1059"/>
    </location>
</feature>
<feature type="compositionally biased region" description="Low complexity" evidence="2">
    <location>
        <begin position="890"/>
        <end position="902"/>
    </location>
</feature>
<accession>J0WT80</accession>
<keyword evidence="3" id="KW-0812">Transmembrane</keyword>
<feature type="compositionally biased region" description="Polar residues" evidence="2">
    <location>
        <begin position="925"/>
        <end position="941"/>
    </location>
</feature>
<feature type="domain" description="EF-hand" evidence="5">
    <location>
        <begin position="536"/>
        <end position="571"/>
    </location>
</feature>
<feature type="region of interest" description="Disordered" evidence="2">
    <location>
        <begin position="303"/>
        <end position="331"/>
    </location>
</feature>
<keyword evidence="3" id="KW-0472">Membrane</keyword>
<feature type="compositionally biased region" description="Basic and acidic residues" evidence="2">
    <location>
        <begin position="621"/>
        <end position="637"/>
    </location>
</feature>
<keyword evidence="7" id="KW-1185">Reference proteome</keyword>
<dbReference type="Proteomes" id="UP000006514">
    <property type="component" value="Unassembled WGS sequence"/>
</dbReference>
<dbReference type="SUPFAM" id="SSF103657">
    <property type="entry name" value="BAR/IMD domain-like"/>
    <property type="match status" value="1"/>
</dbReference>
<dbReference type="Gene3D" id="2.60.40.150">
    <property type="entry name" value="C2 domain"/>
    <property type="match status" value="2"/>
</dbReference>
<feature type="compositionally biased region" description="Low complexity" evidence="2">
    <location>
        <begin position="1"/>
        <end position="13"/>
    </location>
</feature>
<feature type="domain" description="C2" evidence="4">
    <location>
        <begin position="101"/>
        <end position="236"/>
    </location>
</feature>
<dbReference type="GO" id="GO:0005509">
    <property type="term" value="F:calcium ion binding"/>
    <property type="evidence" value="ECO:0007669"/>
    <property type="project" value="InterPro"/>
</dbReference>
<feature type="compositionally biased region" description="Low complexity" evidence="2">
    <location>
        <begin position="988"/>
        <end position="1003"/>
    </location>
</feature>
<dbReference type="InParanoid" id="J0WT80"/>
<dbReference type="eggNOG" id="KOG2419">
    <property type="taxonomic scope" value="Eukaryota"/>
</dbReference>
<feature type="compositionally biased region" description="Polar residues" evidence="2">
    <location>
        <begin position="742"/>
        <end position="761"/>
    </location>
</feature>
<evidence type="ECO:0000259" key="5">
    <source>
        <dbReference type="PROSITE" id="PS50222"/>
    </source>
</evidence>
<dbReference type="SUPFAM" id="SSF49562">
    <property type="entry name" value="C2 domain (Calcium/lipid-binding domain, CaLB)"/>
    <property type="match status" value="2"/>
</dbReference>
<feature type="compositionally biased region" description="Polar residues" evidence="2">
    <location>
        <begin position="23"/>
        <end position="32"/>
    </location>
</feature>
<dbReference type="SMART" id="SM00239">
    <property type="entry name" value="C2"/>
    <property type="match status" value="2"/>
</dbReference>
<feature type="compositionally biased region" description="Pro residues" evidence="2">
    <location>
        <begin position="1405"/>
        <end position="1426"/>
    </location>
</feature>
<feature type="compositionally biased region" description="Acidic residues" evidence="2">
    <location>
        <begin position="863"/>
        <end position="876"/>
    </location>
</feature>
<feature type="transmembrane region" description="Helical" evidence="3">
    <location>
        <begin position="1535"/>
        <end position="1557"/>
    </location>
</feature>
<feature type="region of interest" description="Disordered" evidence="2">
    <location>
        <begin position="1"/>
        <end position="90"/>
    </location>
</feature>
<evidence type="ECO:0000256" key="3">
    <source>
        <dbReference type="SAM" id="Phobius"/>
    </source>
</evidence>
<gene>
    <name evidence="6" type="ORF">AURDEDRAFT_188738</name>
</gene>
<evidence type="ECO:0008006" key="8">
    <source>
        <dbReference type="Google" id="ProtNLM"/>
    </source>
</evidence>
<dbReference type="Pfam" id="PF00168">
    <property type="entry name" value="C2"/>
    <property type="match status" value="2"/>
</dbReference>
<dbReference type="PANTHER" id="PTHR45761:SF1">
    <property type="entry name" value="EXTENDED SYNAPTOTAGMIN-LIKE PROTEIN 2, ISOFORM C"/>
    <property type="match status" value="1"/>
</dbReference>
<reference evidence="7" key="1">
    <citation type="journal article" date="2012" name="Science">
        <title>The Paleozoic origin of enzymatic lignin decomposition reconstructed from 31 fungal genomes.</title>
        <authorList>
            <person name="Floudas D."/>
            <person name="Binder M."/>
            <person name="Riley R."/>
            <person name="Barry K."/>
            <person name="Blanchette R.A."/>
            <person name="Henrissat B."/>
            <person name="Martinez A.T."/>
            <person name="Otillar R."/>
            <person name="Spatafora J.W."/>
            <person name="Yadav J.S."/>
            <person name="Aerts A."/>
            <person name="Benoit I."/>
            <person name="Boyd A."/>
            <person name="Carlson A."/>
            <person name="Copeland A."/>
            <person name="Coutinho P.M."/>
            <person name="de Vries R.P."/>
            <person name="Ferreira P."/>
            <person name="Findley K."/>
            <person name="Foster B."/>
            <person name="Gaskell J."/>
            <person name="Glotzer D."/>
            <person name="Gorecki P."/>
            <person name="Heitman J."/>
            <person name="Hesse C."/>
            <person name="Hori C."/>
            <person name="Igarashi K."/>
            <person name="Jurgens J.A."/>
            <person name="Kallen N."/>
            <person name="Kersten P."/>
            <person name="Kohler A."/>
            <person name="Kuees U."/>
            <person name="Kumar T.K.A."/>
            <person name="Kuo A."/>
            <person name="LaButti K."/>
            <person name="Larrondo L.F."/>
            <person name="Lindquist E."/>
            <person name="Ling A."/>
            <person name="Lombard V."/>
            <person name="Lucas S."/>
            <person name="Lundell T."/>
            <person name="Martin R."/>
            <person name="McLaughlin D.J."/>
            <person name="Morgenstern I."/>
            <person name="Morin E."/>
            <person name="Murat C."/>
            <person name="Nagy L.G."/>
            <person name="Nolan M."/>
            <person name="Ohm R.A."/>
            <person name="Patyshakuliyeva A."/>
            <person name="Rokas A."/>
            <person name="Ruiz-Duenas F.J."/>
            <person name="Sabat G."/>
            <person name="Salamov A."/>
            <person name="Samejima M."/>
            <person name="Schmutz J."/>
            <person name="Slot J.C."/>
            <person name="St John F."/>
            <person name="Stenlid J."/>
            <person name="Sun H."/>
            <person name="Sun S."/>
            <person name="Syed K."/>
            <person name="Tsang A."/>
            <person name="Wiebenga A."/>
            <person name="Young D."/>
            <person name="Pisabarro A."/>
            <person name="Eastwood D.C."/>
            <person name="Martin F."/>
            <person name="Cullen D."/>
            <person name="Grigoriev I.V."/>
            <person name="Hibbett D.S."/>
        </authorList>
    </citation>
    <scope>NUCLEOTIDE SEQUENCE [LARGE SCALE GENOMIC DNA]</scope>
    <source>
        <strain evidence="7">TFB10046</strain>
    </source>
</reference>
<dbReference type="InterPro" id="IPR002048">
    <property type="entry name" value="EF_hand_dom"/>
</dbReference>
<dbReference type="InterPro" id="IPR000008">
    <property type="entry name" value="C2_dom"/>
</dbReference>
<evidence type="ECO:0000256" key="2">
    <source>
        <dbReference type="SAM" id="MobiDB-lite"/>
    </source>
</evidence>
<evidence type="ECO:0000256" key="1">
    <source>
        <dbReference type="SAM" id="Coils"/>
    </source>
</evidence>
<organism evidence="6 7">
    <name type="scientific">Auricularia subglabra (strain TFB-10046 / SS5)</name>
    <name type="common">White-rot fungus</name>
    <name type="synonym">Auricularia delicata (strain TFB10046)</name>
    <dbReference type="NCBI Taxonomy" id="717982"/>
    <lineage>
        <taxon>Eukaryota</taxon>
        <taxon>Fungi</taxon>
        <taxon>Dikarya</taxon>
        <taxon>Basidiomycota</taxon>
        <taxon>Agaricomycotina</taxon>
        <taxon>Agaricomycetes</taxon>
        <taxon>Auriculariales</taxon>
        <taxon>Auriculariaceae</taxon>
        <taxon>Auricularia</taxon>
    </lineage>
</organism>
<feature type="region of interest" description="Disordered" evidence="2">
    <location>
        <begin position="1301"/>
        <end position="1331"/>
    </location>
</feature>
<evidence type="ECO:0000259" key="4">
    <source>
        <dbReference type="PROSITE" id="PS50004"/>
    </source>
</evidence>
<keyword evidence="1" id="KW-0175">Coiled coil</keyword>
<feature type="compositionally biased region" description="Low complexity" evidence="2">
    <location>
        <begin position="71"/>
        <end position="86"/>
    </location>
</feature>
<feature type="region of interest" description="Disordered" evidence="2">
    <location>
        <begin position="1362"/>
        <end position="1426"/>
    </location>
</feature>
<sequence>MSTPSRPSTPTRSGTAEPAMDGSQRSSPSAGQSRSRLLSLSRSIRNSVHISPPKALSRKPTLLHDRPSSPTPTTSTMLSSPTGTPTKKLRRSLKARFTGHGRGTGRAQIEPLPDEKPAATLRIQVIGCRNLPAADANGKSDPYVVVTFARQRHKTPVIQKTLSPTYDPKNATFDFPVYASVVEKIGSLVEFVVWDKDLIGKDYLGEVPLTASDWFKHNGGLDAMKFDDPNNADFWLPLSSSRSKKDAKGDIHLKLGFLEAPNNDPAHAYADLMRRARGGHVALLSAPATQGIGTLGGGGDVAKVDAGAESDDDDATSAGDRSSFRSSLGPDDSLFARSRTVSSVSTAPTLPSQVQKKLPSFRLNWAGTKIDYSFSGHRDVAGIVLIEVKGAKDLPKTKNWARSGWDMDPFVVVTYGKKTFRTRVIRHSLDPTWNEKIMFHVRKADLESNNKIQISVLDWDKFASDDLVGDASVHVGELMARVPPANPETGLYREDMNLANGMTDMTLPLTVSKDASDGKSSPVVIISAKYEPHASFRQRFWRQNLHQFDADRTGKFSFNEINAFLDDMGLSLDPDTVYSFFPAHGKKALGDELTLDETIQSLEEAIGMALEKGQRPPWAEDAAREVDKQAEKDKETESLAESIESALKEHEESPPAEPVQSPLTPTTPATAAAVETPPASAGATTPPPTLADANASTEPPARPGAETQHPLDASQEASAQPPPPPKPEPVPEPQPRTMADTARSNGGTQRPDNKPRQSTFGRNRESIADIEGQLIEIFTDHPDADLSTPDKPSVPGHALFDILNEFSDAHGGLALFEPDEEQALKGILDSNPELRVSPDLILGFLAQVTPAGAHPSPPAVEDHSEEEEFIQDDEGDITTRAPPGGFGAHSRSSSRSTTRGSRQASPERSFEPKTPKSDAFHSRQRSTPIQPAPTSWKPQSNYRRRRSSAGSQGRPHISDNESSSNERGPIRSRVPSNPTSPPGNVSFPGGRRSQSRPVSPQRQNSNGNGQQPRARYGSQGMGDSGVLVLRPGEVDPHDLAALSPSDLHHSDDSDPDDDMEANLVRARDSVASVASLMPFERLEALQRANTDLMRKLQDSERALASKIMEHETELEELQSKLDDVQEELHNARREEKELRVKERNTTMELQQLEGEVTKLQKALENSRASYQSLQKQYQEQIAESSKYRSSLLRKDQDLKEAEENAAAHFEEMNKWKNSHEVAENTITNLQNELQILRQAQQSLHEQKQENLMLKETIDRLRFDLDELRTAKSAAAAGASGPASLAGTLSRSLANELKAQLAAEPLDESPNRSREEEEIVEETERGSDDDYVETIIKRRKKVARRAPGAPAPANEDIVKEYNDDGVQHGPELYTSSHSAQTEPLPAPPPPPEPAPRASASTQTDRPPTPPPVAPAPRPEPMEGPPPYHVLHEEEREAIGREVIDKWHPGYRSAGVQGVTQDAVREWANLKRELGFECAAIDKVVGEAPVVGPREGVPVPKDDAAAEEETVRSLAGKIVHRVVDTCHRRLGVLSPQMWLNLLTFLCAFGGVYLLVLIFFPPLYPNYSVPSYYDRIWWSSYNTLGTPGIEGMYRRTGGFWANMQGLYRGLVPLGRIPRPLPVPT</sequence>
<dbReference type="InterPro" id="IPR027267">
    <property type="entry name" value="AH/BAR_dom_sf"/>
</dbReference>
<evidence type="ECO:0000313" key="7">
    <source>
        <dbReference type="Proteomes" id="UP000006514"/>
    </source>
</evidence>
<dbReference type="InterPro" id="IPR051634">
    <property type="entry name" value="Extended_Synaptotagmin"/>
</dbReference>
<feature type="coiled-coil region" evidence="1">
    <location>
        <begin position="1082"/>
        <end position="1256"/>
    </location>
</feature>
<dbReference type="PROSITE" id="PS50004">
    <property type="entry name" value="C2"/>
    <property type="match status" value="2"/>
</dbReference>
<feature type="region of interest" description="Disordered" evidence="2">
    <location>
        <begin position="612"/>
        <end position="767"/>
    </location>
</feature>
<dbReference type="KEGG" id="adl:AURDEDRAFT_188738"/>
<feature type="compositionally biased region" description="Pro residues" evidence="2">
    <location>
        <begin position="720"/>
        <end position="734"/>
    </location>
</feature>
<feature type="compositionally biased region" description="Low complexity" evidence="2">
    <location>
        <begin position="33"/>
        <end position="43"/>
    </location>
</feature>
<feature type="compositionally biased region" description="Low complexity" evidence="2">
    <location>
        <begin position="662"/>
        <end position="695"/>
    </location>
</feature>
<evidence type="ECO:0000313" key="6">
    <source>
        <dbReference type="EMBL" id="EJD35443.1"/>
    </source>
</evidence>
<feature type="domain" description="C2" evidence="4">
    <location>
        <begin position="365"/>
        <end position="489"/>
    </location>
</feature>
<dbReference type="eggNOG" id="KOG1032">
    <property type="taxonomic scope" value="Eukaryota"/>
</dbReference>
<feature type="region of interest" description="Disordered" evidence="2">
    <location>
        <begin position="96"/>
        <end position="115"/>
    </location>
</feature>
<dbReference type="PANTHER" id="PTHR45761">
    <property type="entry name" value="EXTENDED SYNAPTOTAGMIN-LIKE PROTEIN 2, ISOFORM C"/>
    <property type="match status" value="1"/>
</dbReference>
<feature type="compositionally biased region" description="Basic and acidic residues" evidence="2">
    <location>
        <begin position="908"/>
        <end position="921"/>
    </location>
</feature>